<dbReference type="AlphaFoldDB" id="A0A1F5JFL3"/>
<proteinExistence type="predicted"/>
<evidence type="ECO:0000313" key="2">
    <source>
        <dbReference type="Proteomes" id="UP000177555"/>
    </source>
</evidence>
<comment type="caution">
    <text evidence="1">The sequence shown here is derived from an EMBL/GenBank/DDBJ whole genome shotgun (WGS) entry which is preliminary data.</text>
</comment>
<reference evidence="1 2" key="1">
    <citation type="journal article" date="2016" name="Nat. Commun.">
        <title>Thousands of microbial genomes shed light on interconnected biogeochemical processes in an aquifer system.</title>
        <authorList>
            <person name="Anantharaman K."/>
            <person name="Brown C.T."/>
            <person name="Hug L.A."/>
            <person name="Sharon I."/>
            <person name="Castelle C.J."/>
            <person name="Probst A.J."/>
            <person name="Thomas B.C."/>
            <person name="Singh A."/>
            <person name="Wilkins M.J."/>
            <person name="Karaoz U."/>
            <person name="Brodie E.L."/>
            <person name="Williams K.H."/>
            <person name="Hubbard S.S."/>
            <person name="Banfield J.F."/>
        </authorList>
    </citation>
    <scope>NUCLEOTIDE SEQUENCE [LARGE SCALE GENOMIC DNA]</scope>
</reference>
<name>A0A1F5JFL3_9BACT</name>
<accession>A0A1F5JFL3</accession>
<protein>
    <submittedName>
        <fullName evidence="1">Uncharacterized protein</fullName>
    </submittedName>
</protein>
<gene>
    <name evidence="1" type="ORF">A2867_02510</name>
</gene>
<evidence type="ECO:0000313" key="1">
    <source>
        <dbReference type="EMBL" id="OGE27413.1"/>
    </source>
</evidence>
<organism evidence="1 2">
    <name type="scientific">Candidatus Daviesbacteria bacterium RIFCSPHIGHO2_01_FULL_40_11</name>
    <dbReference type="NCBI Taxonomy" id="1797762"/>
    <lineage>
        <taxon>Bacteria</taxon>
        <taxon>Candidatus Daviesiibacteriota</taxon>
    </lineage>
</organism>
<sequence>MERLAEPLTDSQKQIPVPWTPQDYGLYRLTEIYRKLTIEEQLLSPDRIQTITRVAIDRFCRLCDNLGENGVCQKLPEYDQTRYAAREWCAQASIDGESVYMTVSGPQT</sequence>
<dbReference type="EMBL" id="MFCP01000039">
    <property type="protein sequence ID" value="OGE27413.1"/>
    <property type="molecule type" value="Genomic_DNA"/>
</dbReference>
<dbReference type="Proteomes" id="UP000177555">
    <property type="component" value="Unassembled WGS sequence"/>
</dbReference>